<dbReference type="EMBL" id="BSYO01000017">
    <property type="protein sequence ID" value="GMH16754.1"/>
    <property type="molecule type" value="Genomic_DNA"/>
</dbReference>
<dbReference type="GO" id="GO:0004497">
    <property type="term" value="F:monooxygenase activity"/>
    <property type="evidence" value="ECO:0007669"/>
    <property type="project" value="UniProtKB-KW"/>
</dbReference>
<accession>A0AAD3XU60</accession>
<comment type="similarity">
    <text evidence="1 8">Belongs to the cytochrome P450 family.</text>
</comment>
<dbReference type="SUPFAM" id="SSF48264">
    <property type="entry name" value="Cytochrome P450"/>
    <property type="match status" value="1"/>
</dbReference>
<dbReference type="InterPro" id="IPR017972">
    <property type="entry name" value="Cyt_P450_CS"/>
</dbReference>
<keyword evidence="4 8" id="KW-0560">Oxidoreductase</keyword>
<evidence type="ECO:0000313" key="10">
    <source>
        <dbReference type="Proteomes" id="UP001279734"/>
    </source>
</evidence>
<keyword evidence="10" id="KW-1185">Reference proteome</keyword>
<reference evidence="9" key="1">
    <citation type="submission" date="2023-05" db="EMBL/GenBank/DDBJ databases">
        <title>Nepenthes gracilis genome sequencing.</title>
        <authorList>
            <person name="Fukushima K."/>
        </authorList>
    </citation>
    <scope>NUCLEOTIDE SEQUENCE</scope>
    <source>
        <strain evidence="9">SING2019-196</strain>
    </source>
</reference>
<proteinExistence type="inferred from homology"/>
<name>A0AAD3XU60_NEPGR</name>
<evidence type="ECO:0000256" key="5">
    <source>
        <dbReference type="ARBA" id="ARBA00023004"/>
    </source>
</evidence>
<gene>
    <name evidence="9" type="ORF">Nepgr_018595</name>
</gene>
<evidence type="ECO:0000256" key="2">
    <source>
        <dbReference type="ARBA" id="ARBA00022617"/>
    </source>
</evidence>
<evidence type="ECO:0000256" key="4">
    <source>
        <dbReference type="ARBA" id="ARBA00023002"/>
    </source>
</evidence>
<evidence type="ECO:0000256" key="6">
    <source>
        <dbReference type="ARBA" id="ARBA00023033"/>
    </source>
</evidence>
<evidence type="ECO:0000256" key="1">
    <source>
        <dbReference type="ARBA" id="ARBA00010617"/>
    </source>
</evidence>
<dbReference type="AlphaFoldDB" id="A0AAD3XU60"/>
<comment type="caution">
    <text evidence="9">The sequence shown here is derived from an EMBL/GenBank/DDBJ whole genome shotgun (WGS) entry which is preliminary data.</text>
</comment>
<keyword evidence="3 7" id="KW-0479">Metal-binding</keyword>
<sequence>MSVPRESIEDVTIDGYDIPGKTRILINLWAIGRDPKSWIDPRTFNPDRFISSKIDFKGQDFELLPFGGGRRVCPDMTFATASIELALAQLLHSFDFELPPGIEVKDLDLRETFGLTMRKTSDLIVVARPPLA</sequence>
<keyword evidence="2 7" id="KW-0349">Heme</keyword>
<keyword evidence="5 7" id="KW-0408">Iron</keyword>
<evidence type="ECO:0000256" key="8">
    <source>
        <dbReference type="RuleBase" id="RU000461"/>
    </source>
</evidence>
<dbReference type="InterPro" id="IPR052306">
    <property type="entry name" value="CYP450_71D"/>
</dbReference>
<dbReference type="Gene3D" id="1.10.630.10">
    <property type="entry name" value="Cytochrome P450"/>
    <property type="match status" value="1"/>
</dbReference>
<dbReference type="InterPro" id="IPR001128">
    <property type="entry name" value="Cyt_P450"/>
</dbReference>
<dbReference type="Pfam" id="PF00067">
    <property type="entry name" value="p450"/>
    <property type="match status" value="1"/>
</dbReference>
<evidence type="ECO:0000256" key="7">
    <source>
        <dbReference type="PIRSR" id="PIRSR602401-1"/>
    </source>
</evidence>
<dbReference type="GO" id="GO:0005506">
    <property type="term" value="F:iron ion binding"/>
    <property type="evidence" value="ECO:0007669"/>
    <property type="project" value="InterPro"/>
</dbReference>
<dbReference type="PANTHER" id="PTHR47953:SF16">
    <property type="entry name" value="CYTOCHROME P450 71D8"/>
    <property type="match status" value="1"/>
</dbReference>
<dbReference type="PROSITE" id="PS00086">
    <property type="entry name" value="CYTOCHROME_P450"/>
    <property type="match status" value="1"/>
</dbReference>
<feature type="binding site" description="axial binding residue" evidence="7">
    <location>
        <position position="73"/>
    </location>
    <ligand>
        <name>heme</name>
        <dbReference type="ChEBI" id="CHEBI:30413"/>
    </ligand>
    <ligandPart>
        <name>Fe</name>
        <dbReference type="ChEBI" id="CHEBI:18248"/>
    </ligandPart>
</feature>
<keyword evidence="6 8" id="KW-0503">Monooxygenase</keyword>
<evidence type="ECO:0000256" key="3">
    <source>
        <dbReference type="ARBA" id="ARBA00022723"/>
    </source>
</evidence>
<evidence type="ECO:0000313" key="9">
    <source>
        <dbReference type="EMBL" id="GMH16754.1"/>
    </source>
</evidence>
<dbReference type="InterPro" id="IPR036396">
    <property type="entry name" value="Cyt_P450_sf"/>
</dbReference>
<dbReference type="Proteomes" id="UP001279734">
    <property type="component" value="Unassembled WGS sequence"/>
</dbReference>
<comment type="cofactor">
    <cofactor evidence="7">
        <name>heme</name>
        <dbReference type="ChEBI" id="CHEBI:30413"/>
    </cofactor>
</comment>
<dbReference type="InterPro" id="IPR002401">
    <property type="entry name" value="Cyt_P450_E_grp-I"/>
</dbReference>
<dbReference type="GO" id="GO:0020037">
    <property type="term" value="F:heme binding"/>
    <property type="evidence" value="ECO:0007669"/>
    <property type="project" value="InterPro"/>
</dbReference>
<dbReference type="PRINTS" id="PR00463">
    <property type="entry name" value="EP450I"/>
</dbReference>
<organism evidence="9 10">
    <name type="scientific">Nepenthes gracilis</name>
    <name type="common">Slender pitcher plant</name>
    <dbReference type="NCBI Taxonomy" id="150966"/>
    <lineage>
        <taxon>Eukaryota</taxon>
        <taxon>Viridiplantae</taxon>
        <taxon>Streptophyta</taxon>
        <taxon>Embryophyta</taxon>
        <taxon>Tracheophyta</taxon>
        <taxon>Spermatophyta</taxon>
        <taxon>Magnoliopsida</taxon>
        <taxon>eudicotyledons</taxon>
        <taxon>Gunneridae</taxon>
        <taxon>Pentapetalae</taxon>
        <taxon>Caryophyllales</taxon>
        <taxon>Nepenthaceae</taxon>
        <taxon>Nepenthes</taxon>
    </lineage>
</organism>
<dbReference type="GO" id="GO:0016705">
    <property type="term" value="F:oxidoreductase activity, acting on paired donors, with incorporation or reduction of molecular oxygen"/>
    <property type="evidence" value="ECO:0007669"/>
    <property type="project" value="InterPro"/>
</dbReference>
<dbReference type="PANTHER" id="PTHR47953">
    <property type="entry name" value="OS08G0105600 PROTEIN"/>
    <property type="match status" value="1"/>
</dbReference>
<protein>
    <recommendedName>
        <fullName evidence="11">Cytochrome P450</fullName>
    </recommendedName>
</protein>
<evidence type="ECO:0008006" key="11">
    <source>
        <dbReference type="Google" id="ProtNLM"/>
    </source>
</evidence>